<keyword evidence="4" id="KW-0813">Transport</keyword>
<dbReference type="EMBL" id="RIBS01000002">
    <property type="protein sequence ID" value="RNF85243.1"/>
    <property type="molecule type" value="Genomic_DNA"/>
</dbReference>
<dbReference type="Pfam" id="PF03160">
    <property type="entry name" value="Calx-beta"/>
    <property type="match status" value="2"/>
</dbReference>
<keyword evidence="3" id="KW-0106">Calcium</keyword>
<gene>
    <name evidence="7" type="ORF">EER27_05600</name>
</gene>
<keyword evidence="8" id="KW-1185">Reference proteome</keyword>
<dbReference type="InterPro" id="IPR003644">
    <property type="entry name" value="Calx_beta"/>
</dbReference>
<dbReference type="SMART" id="SM00237">
    <property type="entry name" value="Calx_beta"/>
    <property type="match status" value="2"/>
</dbReference>
<dbReference type="Gene3D" id="2.60.40.2030">
    <property type="match status" value="2"/>
</dbReference>
<dbReference type="OrthoDB" id="8771597at2"/>
<comment type="caution">
    <text evidence="7">The sequence shown here is derived from an EMBL/GenBank/DDBJ whole genome shotgun (WGS) entry which is preliminary data.</text>
</comment>
<evidence type="ECO:0000256" key="4">
    <source>
        <dbReference type="ARBA" id="ARBA00023065"/>
    </source>
</evidence>
<evidence type="ECO:0000256" key="1">
    <source>
        <dbReference type="ARBA" id="ARBA00022729"/>
    </source>
</evidence>
<protein>
    <recommendedName>
        <fullName evidence="6">Calx-beta domain-containing protein</fullName>
    </recommendedName>
</protein>
<dbReference type="Proteomes" id="UP000267049">
    <property type="component" value="Unassembled WGS sequence"/>
</dbReference>
<dbReference type="PANTHER" id="PTHR11878">
    <property type="entry name" value="SODIUM/CALCIUM EXCHANGER"/>
    <property type="match status" value="1"/>
</dbReference>
<name>A0A3M8SWQ0_9GAMM</name>
<organism evidence="7 8">
    <name type="scientific">Montanilutibacter psychrotolerans</name>
    <dbReference type="NCBI Taxonomy" id="1327343"/>
    <lineage>
        <taxon>Bacteria</taxon>
        <taxon>Pseudomonadati</taxon>
        <taxon>Pseudomonadota</taxon>
        <taxon>Gammaproteobacteria</taxon>
        <taxon>Lysobacterales</taxon>
        <taxon>Lysobacteraceae</taxon>
        <taxon>Montanilutibacter</taxon>
    </lineage>
</organism>
<evidence type="ECO:0000256" key="5">
    <source>
        <dbReference type="SAM" id="MobiDB-lite"/>
    </source>
</evidence>
<dbReference type="SUPFAM" id="SSF141072">
    <property type="entry name" value="CalX-like"/>
    <property type="match status" value="2"/>
</dbReference>
<keyword evidence="1" id="KW-0732">Signal</keyword>
<dbReference type="AlphaFoldDB" id="A0A3M8SWQ0"/>
<dbReference type="PANTHER" id="PTHR11878:SF65">
    <property type="entry name" value="NA_CA-EXCHANGE PROTEIN, ISOFORM G"/>
    <property type="match status" value="1"/>
</dbReference>
<evidence type="ECO:0000313" key="7">
    <source>
        <dbReference type="EMBL" id="RNF85243.1"/>
    </source>
</evidence>
<dbReference type="GO" id="GO:0007154">
    <property type="term" value="P:cell communication"/>
    <property type="evidence" value="ECO:0007669"/>
    <property type="project" value="InterPro"/>
</dbReference>
<keyword evidence="4" id="KW-0406">Ion transport</keyword>
<evidence type="ECO:0000256" key="2">
    <source>
        <dbReference type="ARBA" id="ARBA00022737"/>
    </source>
</evidence>
<sequence length="708" mass="73675">MACRTPLPGRPSAGAFRAQPSPSHGPARTHPPPTESAMRPMITRLLLTCTLGLLAAPMAMAQQCPSSVPVQGAPVPPPLPLFPADNWWNTDIRSAPVDPSSANFIAFINNGGTRRLHPDFGGEEEPGSESIYGFPYAIVNGSQPKKAVTFNYWDESDGVDQNTGQGVPFYPIPIQAITQPHWIEGGAPGNVDQRSGNDRHLLIVDCTNRHLYELYNVYYNPTQARWHGGSGAFFDMNRNDRRPETWTSADAAGLAIFPGLVRYDEAANPAVAEINHALRVTVRASNGYVYPASHEAGDTPGALPMGARLRLKATVNGVDPATRTTDPVARKIFRAMQKYGLIVADNGTDMYISGTFDVRWDNGLLNPAFRTLNASDFEVIQRGWKPVATPVLSAVSASPSSVFGGQSATGTVTLGAAAPSGGARVTLASASPAFAVPPNVTVAAGARTATFPITTQPSTVTASGTLSATYAGVTRTTTFTVNATPPTLSIGDVAIAERDSATRIATFTVRLSRASNVPVGFAVATANGTALAGSDYVARSLTGQSIPAGATTATFDVTIIGDTVVEANEVFTANLSAPVGATIADGQATASIVNDDGPTLSIGNVSIAEGNAGTSILAFTVMLSRPATTAITFNIATANSTAVAGTDYVARSVIGRSIPAGYTSSKFTVAINGDTTVEASEIFLVNLTGAVGATIYDRQAIGTIGNDD</sequence>
<dbReference type="InterPro" id="IPR051171">
    <property type="entry name" value="CaCA"/>
</dbReference>
<accession>A0A3M8SWQ0</accession>
<keyword evidence="2" id="KW-0677">Repeat</keyword>
<dbReference type="GO" id="GO:0030001">
    <property type="term" value="P:metal ion transport"/>
    <property type="evidence" value="ECO:0007669"/>
    <property type="project" value="TreeGrafter"/>
</dbReference>
<dbReference type="GO" id="GO:0016020">
    <property type="term" value="C:membrane"/>
    <property type="evidence" value="ECO:0007669"/>
    <property type="project" value="InterPro"/>
</dbReference>
<evidence type="ECO:0000256" key="3">
    <source>
        <dbReference type="ARBA" id="ARBA00022837"/>
    </source>
</evidence>
<feature type="domain" description="Calx-beta" evidence="6">
    <location>
        <begin position="588"/>
        <end position="688"/>
    </location>
</feature>
<feature type="region of interest" description="Disordered" evidence="5">
    <location>
        <begin position="1"/>
        <end position="36"/>
    </location>
</feature>
<evidence type="ECO:0000313" key="8">
    <source>
        <dbReference type="Proteomes" id="UP000267049"/>
    </source>
</evidence>
<evidence type="ECO:0000259" key="6">
    <source>
        <dbReference type="SMART" id="SM00237"/>
    </source>
</evidence>
<proteinExistence type="predicted"/>
<dbReference type="InterPro" id="IPR038081">
    <property type="entry name" value="CalX-like_sf"/>
</dbReference>
<reference evidence="7 8" key="1">
    <citation type="submission" date="2018-11" db="EMBL/GenBank/DDBJ databases">
        <title>Lysobacter cryohumiis sp. nov., isolated from soil in the Tianshan Mountains, Xinjiang, China.</title>
        <authorList>
            <person name="Luo Y."/>
            <person name="Sheng H."/>
        </authorList>
    </citation>
    <scope>NUCLEOTIDE SEQUENCE [LARGE SCALE GENOMIC DNA]</scope>
    <source>
        <strain evidence="7 8">ZS60</strain>
    </source>
</reference>
<feature type="domain" description="Calx-beta" evidence="6">
    <location>
        <begin position="475"/>
        <end position="576"/>
    </location>
</feature>